<dbReference type="Pfam" id="PF10825">
    <property type="entry name" value="DUF2752"/>
    <property type="match status" value="1"/>
</dbReference>
<name>A0A9D2S187_9FIRM</name>
<dbReference type="AlphaFoldDB" id="A0A9D2S187"/>
<dbReference type="EMBL" id="DWYA01000008">
    <property type="protein sequence ID" value="HJB38930.1"/>
    <property type="molecule type" value="Genomic_DNA"/>
</dbReference>
<organism evidence="2 3">
    <name type="scientific">Candidatus Ruthenibacterium avium</name>
    <dbReference type="NCBI Taxonomy" id="2838751"/>
    <lineage>
        <taxon>Bacteria</taxon>
        <taxon>Bacillati</taxon>
        <taxon>Bacillota</taxon>
        <taxon>Clostridia</taxon>
        <taxon>Eubacteriales</taxon>
        <taxon>Oscillospiraceae</taxon>
        <taxon>Ruthenibacterium</taxon>
    </lineage>
</organism>
<gene>
    <name evidence="2" type="ORF">H9943_00880</name>
</gene>
<accession>A0A9D2S187</accession>
<keyword evidence="1" id="KW-0472">Membrane</keyword>
<proteinExistence type="predicted"/>
<reference evidence="2" key="1">
    <citation type="journal article" date="2021" name="PeerJ">
        <title>Extensive microbial diversity within the chicken gut microbiome revealed by metagenomics and culture.</title>
        <authorList>
            <person name="Gilroy R."/>
            <person name="Ravi A."/>
            <person name="Getino M."/>
            <person name="Pursley I."/>
            <person name="Horton D.L."/>
            <person name="Alikhan N.F."/>
            <person name="Baker D."/>
            <person name="Gharbi K."/>
            <person name="Hall N."/>
            <person name="Watson M."/>
            <person name="Adriaenssens E.M."/>
            <person name="Foster-Nyarko E."/>
            <person name="Jarju S."/>
            <person name="Secka A."/>
            <person name="Antonio M."/>
            <person name="Oren A."/>
            <person name="Chaudhuri R.R."/>
            <person name="La Ragione R."/>
            <person name="Hildebrand F."/>
            <person name="Pallen M.J."/>
        </authorList>
    </citation>
    <scope>NUCLEOTIDE SEQUENCE</scope>
    <source>
        <strain evidence="2">ChiBcec8-14828</strain>
    </source>
</reference>
<evidence type="ECO:0000256" key="1">
    <source>
        <dbReference type="SAM" id="Phobius"/>
    </source>
</evidence>
<evidence type="ECO:0000313" key="3">
    <source>
        <dbReference type="Proteomes" id="UP000824209"/>
    </source>
</evidence>
<feature type="transmembrane region" description="Helical" evidence="1">
    <location>
        <begin position="102"/>
        <end position="122"/>
    </location>
</feature>
<reference evidence="2" key="2">
    <citation type="submission" date="2021-04" db="EMBL/GenBank/DDBJ databases">
        <authorList>
            <person name="Gilroy R."/>
        </authorList>
    </citation>
    <scope>NUCLEOTIDE SEQUENCE</scope>
    <source>
        <strain evidence="2">ChiBcec8-14828</strain>
    </source>
</reference>
<protein>
    <submittedName>
        <fullName evidence="2">DUF2752 domain-containing protein</fullName>
    </submittedName>
</protein>
<keyword evidence="1" id="KW-1133">Transmembrane helix</keyword>
<keyword evidence="1" id="KW-0812">Transmembrane</keyword>
<sequence>MKKRLQKAARIVPLLLLLLLLGVWLSDHGMGIPCVFYSLTGLQCPGCGVTRMTSALLKGDFSTAYQSNAAVFLLLPVFFFLGGYTVLHWLRTGSWALPRWADVLVAVCAVILVLFCVFRNAAALGWL</sequence>
<comment type="caution">
    <text evidence="2">The sequence shown here is derived from an EMBL/GenBank/DDBJ whole genome shotgun (WGS) entry which is preliminary data.</text>
</comment>
<dbReference type="InterPro" id="IPR021215">
    <property type="entry name" value="DUF2752"/>
</dbReference>
<evidence type="ECO:0000313" key="2">
    <source>
        <dbReference type="EMBL" id="HJB38930.1"/>
    </source>
</evidence>
<feature type="transmembrane region" description="Helical" evidence="1">
    <location>
        <begin position="69"/>
        <end position="90"/>
    </location>
</feature>
<dbReference type="Proteomes" id="UP000824209">
    <property type="component" value="Unassembled WGS sequence"/>
</dbReference>